<feature type="region of interest" description="Disordered" evidence="5">
    <location>
        <begin position="23"/>
        <end position="80"/>
    </location>
</feature>
<dbReference type="AlphaFoldDB" id="A0A2U1MWS0"/>
<dbReference type="Pfam" id="PF04434">
    <property type="entry name" value="SWIM"/>
    <property type="match status" value="1"/>
</dbReference>
<feature type="compositionally biased region" description="Basic and acidic residues" evidence="5">
    <location>
        <begin position="714"/>
        <end position="728"/>
    </location>
</feature>
<dbReference type="STRING" id="35608.A0A2U1MWS0"/>
<dbReference type="Pfam" id="PF10551">
    <property type="entry name" value="MULE"/>
    <property type="match status" value="1"/>
</dbReference>
<sequence>MAVYYQNLSGRLRKFVYTIVENEVNGTENEGEEERDVESESEGEEEDSFEDESDSDSGDDSQDSDYIVDENYNDDEVDVDMEDFRCNIDETVEFMGCGENVEDDIEEDEGDGDDVSELENEYLESSSGSDSEGSRLRKKKLKQLRKQAHDSGKIYKTYFYVGRKFANKDAVKEYIKEHSIETRRKIRMEKNDNERVRAVCRGVIPSLPTGEDNNMDSGPISKLRNSESWEVRTYKSDHKCLQERENLYATYEWFSKELIEQLKTNPNIPVRAVQEQLQQKHELSVTESKAFRAKQAAERKLRGDYTHQYKMLRDYVLELQQANPNTTVKIHVQSEPDHEKPTRVFKRIYVCLGPLKAGFRAGMREILGLDGAFMKGPYPGQLLTAVSIDPNNGIYPLAYGLVETENTDSWTWFLTQLGDDLDLYRNSHFTFISDRQKGIIPAIAKLFPSAEHRYCVKHIHENMKLQWNGTAYKELLWKAATATTVPEFKVAMEEIKVLKQEAYDWLNLIPPQHWSRSHFSERAKSDVLLNNMCEVFNGKLVGGRDKPIIATLEFAREYLMRRIVNVNKKIARCDGPLTPTATRILKANAVQANKYKVQWGGGELYQVSGPWSDQCVVNVVARTCTCRRWELTGIPCKHAVATNWNMALNNQDVGLPEEWVHPCYRLETWKKVYSFDVKPIRGPVHWPKCNVPTTLLPPKHQPQIGRPRKARRKSNTEKDISIMKDGKLSRKHKTVTCDKCGVRGHNSRTCTGPRVPKSNKRKAANKGVDLDADIPTGSQSKKRSSAQPASSARQQAKGKAVATEDGAKKKKAPRKKVINLG</sequence>
<evidence type="ECO:0000256" key="2">
    <source>
        <dbReference type="ARBA" id="ARBA00022771"/>
    </source>
</evidence>
<name>A0A2U1MWS0_ARTAN</name>
<proteinExistence type="predicted"/>
<keyword evidence="3" id="KW-0862">Zinc</keyword>
<evidence type="ECO:0000256" key="5">
    <source>
        <dbReference type="SAM" id="MobiDB-lite"/>
    </source>
</evidence>
<dbReference type="OrthoDB" id="1918246at2759"/>
<dbReference type="SMART" id="SM00575">
    <property type="entry name" value="ZnF_PMZ"/>
    <property type="match status" value="1"/>
</dbReference>
<evidence type="ECO:0000256" key="3">
    <source>
        <dbReference type="ARBA" id="ARBA00022833"/>
    </source>
</evidence>
<organism evidence="7 8">
    <name type="scientific">Artemisia annua</name>
    <name type="common">Sweet wormwood</name>
    <dbReference type="NCBI Taxonomy" id="35608"/>
    <lineage>
        <taxon>Eukaryota</taxon>
        <taxon>Viridiplantae</taxon>
        <taxon>Streptophyta</taxon>
        <taxon>Embryophyta</taxon>
        <taxon>Tracheophyta</taxon>
        <taxon>Spermatophyta</taxon>
        <taxon>Magnoliopsida</taxon>
        <taxon>eudicotyledons</taxon>
        <taxon>Gunneridae</taxon>
        <taxon>Pentapetalae</taxon>
        <taxon>asterids</taxon>
        <taxon>campanulids</taxon>
        <taxon>Asterales</taxon>
        <taxon>Asteraceae</taxon>
        <taxon>Asteroideae</taxon>
        <taxon>Anthemideae</taxon>
        <taxon>Artemisiinae</taxon>
        <taxon>Artemisia</taxon>
    </lineage>
</organism>
<protein>
    <submittedName>
        <fullName evidence="7">Transposase, mutator type</fullName>
    </submittedName>
</protein>
<dbReference type="PROSITE" id="PS50966">
    <property type="entry name" value="ZF_SWIM"/>
    <property type="match status" value="1"/>
</dbReference>
<evidence type="ECO:0000313" key="7">
    <source>
        <dbReference type="EMBL" id="PWA65713.1"/>
    </source>
</evidence>
<keyword evidence="2 4" id="KW-0863">Zinc-finger</keyword>
<dbReference type="PANTHER" id="PTHR31973:SF190">
    <property type="entry name" value="MULE TRANSPOSASE DOMAIN-CONTAINING PROTEIN"/>
    <property type="match status" value="1"/>
</dbReference>
<feature type="compositionally biased region" description="Basic residues" evidence="5">
    <location>
        <begin position="808"/>
        <end position="821"/>
    </location>
</feature>
<keyword evidence="8" id="KW-1185">Reference proteome</keyword>
<dbReference type="InterPro" id="IPR006564">
    <property type="entry name" value="Znf_PMZ"/>
</dbReference>
<evidence type="ECO:0000259" key="6">
    <source>
        <dbReference type="PROSITE" id="PS50966"/>
    </source>
</evidence>
<feature type="region of interest" description="Disordered" evidence="5">
    <location>
        <begin position="122"/>
        <end position="141"/>
    </location>
</feature>
<evidence type="ECO:0000313" key="8">
    <source>
        <dbReference type="Proteomes" id="UP000245207"/>
    </source>
</evidence>
<dbReference type="EMBL" id="PKPP01004170">
    <property type="protein sequence ID" value="PWA65713.1"/>
    <property type="molecule type" value="Genomic_DNA"/>
</dbReference>
<accession>A0A2U1MWS0</accession>
<comment type="caution">
    <text evidence="7">The sequence shown here is derived from an EMBL/GenBank/DDBJ whole genome shotgun (WGS) entry which is preliminary data.</text>
</comment>
<gene>
    <name evidence="7" type="ORF">CTI12_AA331820</name>
</gene>
<dbReference type="GO" id="GO:0008270">
    <property type="term" value="F:zinc ion binding"/>
    <property type="evidence" value="ECO:0007669"/>
    <property type="project" value="UniProtKB-KW"/>
</dbReference>
<evidence type="ECO:0000256" key="1">
    <source>
        <dbReference type="ARBA" id="ARBA00022723"/>
    </source>
</evidence>
<reference evidence="7 8" key="1">
    <citation type="journal article" date="2018" name="Mol. Plant">
        <title>The genome of Artemisia annua provides insight into the evolution of Asteraceae family and artemisinin biosynthesis.</title>
        <authorList>
            <person name="Shen Q."/>
            <person name="Zhang L."/>
            <person name="Liao Z."/>
            <person name="Wang S."/>
            <person name="Yan T."/>
            <person name="Shi P."/>
            <person name="Liu M."/>
            <person name="Fu X."/>
            <person name="Pan Q."/>
            <person name="Wang Y."/>
            <person name="Lv Z."/>
            <person name="Lu X."/>
            <person name="Zhang F."/>
            <person name="Jiang W."/>
            <person name="Ma Y."/>
            <person name="Chen M."/>
            <person name="Hao X."/>
            <person name="Li L."/>
            <person name="Tang Y."/>
            <person name="Lv G."/>
            <person name="Zhou Y."/>
            <person name="Sun X."/>
            <person name="Brodelius P.E."/>
            <person name="Rose J.K.C."/>
            <person name="Tang K."/>
        </authorList>
    </citation>
    <scope>NUCLEOTIDE SEQUENCE [LARGE SCALE GENOMIC DNA]</scope>
    <source>
        <strain evidence="8">cv. Huhao1</strain>
        <tissue evidence="7">Leaf</tissue>
    </source>
</reference>
<dbReference type="Proteomes" id="UP000245207">
    <property type="component" value="Unassembled WGS sequence"/>
</dbReference>
<feature type="compositionally biased region" description="Low complexity" evidence="5">
    <location>
        <begin position="785"/>
        <end position="797"/>
    </location>
</feature>
<dbReference type="InterPro" id="IPR007527">
    <property type="entry name" value="Znf_SWIM"/>
</dbReference>
<dbReference type="PANTHER" id="PTHR31973">
    <property type="entry name" value="POLYPROTEIN, PUTATIVE-RELATED"/>
    <property type="match status" value="1"/>
</dbReference>
<keyword evidence="1" id="KW-0479">Metal-binding</keyword>
<feature type="domain" description="SWIM-type" evidence="6">
    <location>
        <begin position="605"/>
        <end position="647"/>
    </location>
</feature>
<dbReference type="InterPro" id="IPR018289">
    <property type="entry name" value="MULE_transposase_dom"/>
</dbReference>
<feature type="region of interest" description="Disordered" evidence="5">
    <location>
        <begin position="692"/>
        <end position="821"/>
    </location>
</feature>
<evidence type="ECO:0000256" key="4">
    <source>
        <dbReference type="PROSITE-ProRule" id="PRU00325"/>
    </source>
</evidence>
<feature type="compositionally biased region" description="Acidic residues" evidence="5">
    <location>
        <begin position="29"/>
        <end position="80"/>
    </location>
</feature>